<gene>
    <name evidence="2" type="ORF">OUZ56_022429</name>
</gene>
<feature type="compositionally biased region" description="Polar residues" evidence="1">
    <location>
        <begin position="39"/>
        <end position="50"/>
    </location>
</feature>
<protein>
    <submittedName>
        <fullName evidence="2">Uncharacterized protein</fullName>
    </submittedName>
</protein>
<evidence type="ECO:0000256" key="1">
    <source>
        <dbReference type="SAM" id="MobiDB-lite"/>
    </source>
</evidence>
<evidence type="ECO:0000313" key="2">
    <source>
        <dbReference type="EMBL" id="KAK4029437.1"/>
    </source>
</evidence>
<proteinExistence type="predicted"/>
<feature type="compositionally biased region" description="Basic residues" evidence="1">
    <location>
        <begin position="65"/>
        <end position="79"/>
    </location>
</feature>
<organism evidence="2 3">
    <name type="scientific">Daphnia magna</name>
    <dbReference type="NCBI Taxonomy" id="35525"/>
    <lineage>
        <taxon>Eukaryota</taxon>
        <taxon>Metazoa</taxon>
        <taxon>Ecdysozoa</taxon>
        <taxon>Arthropoda</taxon>
        <taxon>Crustacea</taxon>
        <taxon>Branchiopoda</taxon>
        <taxon>Diplostraca</taxon>
        <taxon>Cladocera</taxon>
        <taxon>Anomopoda</taxon>
        <taxon>Daphniidae</taxon>
        <taxon>Daphnia</taxon>
    </lineage>
</organism>
<keyword evidence="3" id="KW-1185">Reference proteome</keyword>
<dbReference type="EMBL" id="JAOYFB010000039">
    <property type="protein sequence ID" value="KAK4029437.1"/>
    <property type="molecule type" value="Genomic_DNA"/>
</dbReference>
<feature type="region of interest" description="Disordered" evidence="1">
    <location>
        <begin position="39"/>
        <end position="79"/>
    </location>
</feature>
<comment type="caution">
    <text evidence="2">The sequence shown here is derived from an EMBL/GenBank/DDBJ whole genome shotgun (WGS) entry which is preliminary data.</text>
</comment>
<evidence type="ECO:0000313" key="3">
    <source>
        <dbReference type="Proteomes" id="UP001234178"/>
    </source>
</evidence>
<sequence length="79" mass="8610">MPCFCGTVKHERPGTIHYTTLLIPKGPQIISGLTKATSMKDTQKENQTTFGPPVSSPCTDGTVRKVGRQKKLNKASRPI</sequence>
<name>A0ABR0AWC6_9CRUS</name>
<reference evidence="2 3" key="1">
    <citation type="journal article" date="2023" name="Nucleic Acids Res.">
        <title>The hologenome of Daphnia magna reveals possible DNA methylation and microbiome-mediated evolution of the host genome.</title>
        <authorList>
            <person name="Chaturvedi A."/>
            <person name="Li X."/>
            <person name="Dhandapani V."/>
            <person name="Marshall H."/>
            <person name="Kissane S."/>
            <person name="Cuenca-Cambronero M."/>
            <person name="Asole G."/>
            <person name="Calvet F."/>
            <person name="Ruiz-Romero M."/>
            <person name="Marangio P."/>
            <person name="Guigo R."/>
            <person name="Rago D."/>
            <person name="Mirbahai L."/>
            <person name="Eastwood N."/>
            <person name="Colbourne J.K."/>
            <person name="Zhou J."/>
            <person name="Mallon E."/>
            <person name="Orsini L."/>
        </authorList>
    </citation>
    <scope>NUCLEOTIDE SEQUENCE [LARGE SCALE GENOMIC DNA]</scope>
    <source>
        <strain evidence="2">LRV0_1</strain>
    </source>
</reference>
<dbReference type="Proteomes" id="UP001234178">
    <property type="component" value="Unassembled WGS sequence"/>
</dbReference>
<accession>A0ABR0AWC6</accession>